<evidence type="ECO:0000313" key="3">
    <source>
        <dbReference type="Proteomes" id="UP000272464"/>
    </source>
</evidence>
<gene>
    <name evidence="2" type="ORF">EJP77_11250</name>
</gene>
<name>A0A433XCT1_9BACL</name>
<reference evidence="2 3" key="1">
    <citation type="submission" date="2018-12" db="EMBL/GenBank/DDBJ databases">
        <authorList>
            <person name="Sun L."/>
            <person name="Chen Z."/>
        </authorList>
    </citation>
    <scope>NUCLEOTIDE SEQUENCE [LARGE SCALE GENOMIC DNA]</scope>
    <source>
        <strain evidence="2 3">3-5-3</strain>
    </source>
</reference>
<accession>A0A433XCT1</accession>
<evidence type="ECO:0000313" key="2">
    <source>
        <dbReference type="EMBL" id="RUT31939.1"/>
    </source>
</evidence>
<dbReference type="Pfam" id="PF05139">
    <property type="entry name" value="Erythro_esteras"/>
    <property type="match status" value="1"/>
</dbReference>
<protein>
    <submittedName>
        <fullName evidence="2">Erythromycin esterase family protein</fullName>
    </submittedName>
</protein>
<dbReference type="Gene3D" id="1.20.1440.30">
    <property type="entry name" value="Biosynthetic Protein domain"/>
    <property type="match status" value="1"/>
</dbReference>
<dbReference type="GO" id="GO:0046677">
    <property type="term" value="P:response to antibiotic"/>
    <property type="evidence" value="ECO:0007669"/>
    <property type="project" value="InterPro"/>
</dbReference>
<sequence>MNLLSRKYWTRLITLTLTGALLITPGSTFAAAPKSQTQWFQQNTHELKSLTSEDYRDLAFLKPLLKGKTVVSLGENFHRVAEYSSAKTRLIKYLHEQLGYDVIAFESGMGDAAAVYENRDKLNPESMMAASIFPIWHSQEALELFKYIKEQGRGPHPLYLAGFDMQFNSFYLTQVIAEALGRLDTGKAAAFAKLDQTAITDLYKVLNSYGDVSGGSPAFTRDIKKVVDQYEPQYKDFLTFVQKNRQALTSMYPDSPHKVDYLVRSLKDRINFLKMPLQDGTAGSYSFRDKLMLDNLEWQMKNVFPGKKVILWAHNDHLAKNTSRILAKEDGKWVNSFTSIGELLHQKLKDRLYVVGLYMNQGAASTITTNKPFTINPMPKGSLEHLIMSSGYKNAFVDLSVQKKMTKYNSWMFRPILAAEDGMTSEIVRAGAMKFIPKEQYDGILVINKVKAPTPIDYSVVSLFNP</sequence>
<proteinExistence type="predicted"/>
<dbReference type="Proteomes" id="UP000272464">
    <property type="component" value="Unassembled WGS sequence"/>
</dbReference>
<dbReference type="OrthoDB" id="9810066at2"/>
<feature type="signal peptide" evidence="1">
    <location>
        <begin position="1"/>
        <end position="30"/>
    </location>
</feature>
<dbReference type="AlphaFoldDB" id="A0A433XCT1"/>
<dbReference type="PANTHER" id="PTHR31299">
    <property type="entry name" value="ESTERASE, PUTATIVE (AFU_ORTHOLOGUE AFUA_1G05850)-RELATED"/>
    <property type="match status" value="1"/>
</dbReference>
<feature type="chain" id="PRO_5019114609" evidence="1">
    <location>
        <begin position="31"/>
        <end position="466"/>
    </location>
</feature>
<evidence type="ECO:0000256" key="1">
    <source>
        <dbReference type="SAM" id="SignalP"/>
    </source>
</evidence>
<keyword evidence="1" id="KW-0732">Signal</keyword>
<comment type="caution">
    <text evidence="2">The sequence shown here is derived from an EMBL/GenBank/DDBJ whole genome shotgun (WGS) entry which is preliminary data.</text>
</comment>
<keyword evidence="3" id="KW-1185">Reference proteome</keyword>
<dbReference type="InterPro" id="IPR052036">
    <property type="entry name" value="Hydrolase/PRTase-associated"/>
</dbReference>
<dbReference type="InterPro" id="IPR007815">
    <property type="entry name" value="Emycin_Estase"/>
</dbReference>
<dbReference type="Gene3D" id="3.40.1660.10">
    <property type="entry name" value="EreA-like (biosynthetic domain)"/>
    <property type="match status" value="1"/>
</dbReference>
<dbReference type="RefSeq" id="WP_127199318.1">
    <property type="nucleotide sequence ID" value="NZ_RZNX01000003.1"/>
</dbReference>
<dbReference type="PANTHER" id="PTHR31299:SF0">
    <property type="entry name" value="ESTERASE, PUTATIVE (AFU_ORTHOLOGUE AFUA_1G05850)-RELATED"/>
    <property type="match status" value="1"/>
</dbReference>
<organism evidence="2 3">
    <name type="scientific">Paenibacillus zeisoli</name>
    <dbReference type="NCBI Taxonomy" id="2496267"/>
    <lineage>
        <taxon>Bacteria</taxon>
        <taxon>Bacillati</taxon>
        <taxon>Bacillota</taxon>
        <taxon>Bacilli</taxon>
        <taxon>Bacillales</taxon>
        <taxon>Paenibacillaceae</taxon>
        <taxon>Paenibacillus</taxon>
    </lineage>
</organism>
<dbReference type="Gene3D" id="3.30.1870.10">
    <property type="entry name" value="EreA-like, domain 2"/>
    <property type="match status" value="1"/>
</dbReference>
<dbReference type="SUPFAM" id="SSF159501">
    <property type="entry name" value="EreA/ChaN-like"/>
    <property type="match status" value="1"/>
</dbReference>
<dbReference type="EMBL" id="RZNX01000003">
    <property type="protein sequence ID" value="RUT31939.1"/>
    <property type="molecule type" value="Genomic_DNA"/>
</dbReference>
<dbReference type="CDD" id="cd14728">
    <property type="entry name" value="Ere-like"/>
    <property type="match status" value="1"/>
</dbReference>